<name>A0AAE1C1M1_9PEZI</name>
<dbReference type="Proteomes" id="UP001274830">
    <property type="component" value="Unassembled WGS sequence"/>
</dbReference>
<gene>
    <name evidence="2" type="ORF">LTR78_005436</name>
</gene>
<keyword evidence="3" id="KW-1185">Reference proteome</keyword>
<evidence type="ECO:0000313" key="3">
    <source>
        <dbReference type="Proteomes" id="UP001274830"/>
    </source>
</evidence>
<dbReference type="InterPro" id="IPR052228">
    <property type="entry name" value="Sec_Metab_Biosynth_Oxidored"/>
</dbReference>
<comment type="caution">
    <text evidence="2">The sequence shown here is derived from an EMBL/GenBank/DDBJ whole genome shotgun (WGS) entry which is preliminary data.</text>
</comment>
<keyword evidence="1" id="KW-0560">Oxidoreductase</keyword>
<dbReference type="EMBL" id="JAUTXT010000018">
    <property type="protein sequence ID" value="KAK3674714.1"/>
    <property type="molecule type" value="Genomic_DNA"/>
</dbReference>
<dbReference type="GO" id="GO:0016491">
    <property type="term" value="F:oxidoreductase activity"/>
    <property type="evidence" value="ECO:0007669"/>
    <property type="project" value="UniProtKB-KW"/>
</dbReference>
<reference evidence="2" key="1">
    <citation type="submission" date="2023-07" db="EMBL/GenBank/DDBJ databases">
        <title>Black Yeasts Isolated from many extreme environments.</title>
        <authorList>
            <person name="Coleine C."/>
            <person name="Stajich J.E."/>
            <person name="Selbmann L."/>
        </authorList>
    </citation>
    <scope>NUCLEOTIDE SEQUENCE</scope>
    <source>
        <strain evidence="2">CCFEE 5485</strain>
    </source>
</reference>
<proteinExistence type="predicted"/>
<dbReference type="PANTHER" id="PTHR47534">
    <property type="entry name" value="YALI0E05731P"/>
    <property type="match status" value="1"/>
</dbReference>
<organism evidence="2 3">
    <name type="scientific">Recurvomyces mirabilis</name>
    <dbReference type="NCBI Taxonomy" id="574656"/>
    <lineage>
        <taxon>Eukaryota</taxon>
        <taxon>Fungi</taxon>
        <taxon>Dikarya</taxon>
        <taxon>Ascomycota</taxon>
        <taxon>Pezizomycotina</taxon>
        <taxon>Dothideomycetes</taxon>
        <taxon>Dothideomycetidae</taxon>
        <taxon>Mycosphaerellales</taxon>
        <taxon>Teratosphaeriaceae</taxon>
        <taxon>Recurvomyces</taxon>
    </lineage>
</organism>
<evidence type="ECO:0000313" key="2">
    <source>
        <dbReference type="EMBL" id="KAK3674714.1"/>
    </source>
</evidence>
<dbReference type="AlphaFoldDB" id="A0AAE1C1M1"/>
<protein>
    <submittedName>
        <fullName evidence="2">Uncharacterized protein</fullName>
    </submittedName>
</protein>
<evidence type="ECO:0000256" key="1">
    <source>
        <dbReference type="ARBA" id="ARBA00023002"/>
    </source>
</evidence>
<dbReference type="PANTHER" id="PTHR47534:SF3">
    <property type="entry name" value="ALCOHOL DEHYDROGENASE-LIKE C-TERMINAL DOMAIN-CONTAINING PROTEIN"/>
    <property type="match status" value="1"/>
</dbReference>
<accession>A0AAE1C1M1</accession>
<sequence>MFLQKELHLMRNVELLCEEIKQKEKVVNLLFLSIGTLEYGKDTEEGLHYPSALTLYARNHIISRLLPLLQRAKHLRRVVTVFFGGGWEGSIDFSDFQSRGQSRMRSQGQMAAITTLGLLVASGIARGEIGWFMRTLKVIAHVLAPLVDIPFAEAGERFVFLCTSARYADGGVDGTLLLEGLEIGKGVDGIEGSGVFSVDEKGEYAGPKLVNLVKEMERRGEVEKVGMMLAGGSMKAMLLEL</sequence>